<reference evidence="2 3" key="1">
    <citation type="submission" date="2016-04" db="EMBL/GenBank/DDBJ databases">
        <title>A degradative enzymes factory behind the ericoid mycorrhizal symbiosis.</title>
        <authorList>
            <consortium name="DOE Joint Genome Institute"/>
            <person name="Martino E."/>
            <person name="Morin E."/>
            <person name="Grelet G."/>
            <person name="Kuo A."/>
            <person name="Kohler A."/>
            <person name="Daghino S."/>
            <person name="Barry K."/>
            <person name="Choi C."/>
            <person name="Cichocki N."/>
            <person name="Clum A."/>
            <person name="Copeland A."/>
            <person name="Hainaut M."/>
            <person name="Haridas S."/>
            <person name="Labutti K."/>
            <person name="Lindquist E."/>
            <person name="Lipzen A."/>
            <person name="Khouja H.-R."/>
            <person name="Murat C."/>
            <person name="Ohm R."/>
            <person name="Olson A."/>
            <person name="Spatafora J."/>
            <person name="Veneault-Fourrey C."/>
            <person name="Henrissat B."/>
            <person name="Grigoriev I."/>
            <person name="Martin F."/>
            <person name="Perotto S."/>
        </authorList>
    </citation>
    <scope>NUCLEOTIDE SEQUENCE [LARGE SCALE GENOMIC DNA]</scope>
    <source>
        <strain evidence="2 3">E</strain>
    </source>
</reference>
<dbReference type="InterPro" id="IPR010730">
    <property type="entry name" value="HET"/>
</dbReference>
<dbReference type="OrthoDB" id="2157530at2759"/>
<dbReference type="AlphaFoldDB" id="A0A2J6TMU7"/>
<evidence type="ECO:0000259" key="1">
    <source>
        <dbReference type="Pfam" id="PF06985"/>
    </source>
</evidence>
<name>A0A2J6TMU7_9HELO</name>
<protein>
    <submittedName>
        <fullName evidence="2">HET-domain-containing protein</fullName>
    </submittedName>
</protein>
<dbReference type="PANTHER" id="PTHR24148:SF64">
    <property type="entry name" value="HETEROKARYON INCOMPATIBILITY DOMAIN-CONTAINING PROTEIN"/>
    <property type="match status" value="1"/>
</dbReference>
<dbReference type="RefSeq" id="XP_024741245.1">
    <property type="nucleotide sequence ID" value="XM_024874112.1"/>
</dbReference>
<sequence length="549" mass="62416">SAEPPTYGYSPLQHADEIRLLTIEPGEQSGPMQCDIFHSRISDHPLYEALSYTWGSEETPNNVRCGGKGYISVTRNCFEAIRRLRQIDRSRAVWIDAVCINQTNINERNHQVELMPRIYQQAATVIVYLGEAEDDSNLAMDYLSTYAWILDPPTFASPLSKSQSALKRLISRAWFSRIWVLQEVFMARSAVVLCGSKSIRWDFLRRLAKWTPQDSFGKFPRVLTVGNHRVIQSYSSRDFFKLLCDVRDCDCKDPHDRIFALFSMGSEDLRLSLTVDYTTSVETLFTTVARHLIDSIGLDALCGVDGRWECSNIPSWVPDWRIPARSTPMTVMVNFNHSAGGLPSRKPAEFLSSPSAPQKVILRAQGHRLCSVDILGEIFRPSRKSWGDMIRKAWSGMFTAAYPGIIRFFSILYMEGAAHSWVYQPKGVCREYDTEAVDPGAVELDSPRIQAEELENELMELELESFPFSKRKRLHSCCTGRRIFRTANAAGLVPAQTQQGDIIYIFYGARTPFVLRKEFDHFILIGACFVEGVMNGHLARYAAKEIEIW</sequence>
<dbReference type="Pfam" id="PF26639">
    <property type="entry name" value="Het-6_barrel"/>
    <property type="match status" value="1"/>
</dbReference>
<accession>A0A2J6TMU7</accession>
<feature type="domain" description="Heterokaryon incompatibility" evidence="1">
    <location>
        <begin position="47"/>
        <end position="183"/>
    </location>
</feature>
<gene>
    <name evidence="2" type="ORF">K444DRAFT_521244</name>
</gene>
<dbReference type="InParanoid" id="A0A2J6TMU7"/>
<dbReference type="Proteomes" id="UP000235371">
    <property type="component" value="Unassembled WGS sequence"/>
</dbReference>
<feature type="non-terminal residue" evidence="2">
    <location>
        <position position="1"/>
    </location>
</feature>
<dbReference type="PANTHER" id="PTHR24148">
    <property type="entry name" value="ANKYRIN REPEAT DOMAIN-CONTAINING PROTEIN 39 HOMOLOG-RELATED"/>
    <property type="match status" value="1"/>
</dbReference>
<dbReference type="InterPro" id="IPR052895">
    <property type="entry name" value="HetReg/Transcr_Mod"/>
</dbReference>
<evidence type="ECO:0000313" key="3">
    <source>
        <dbReference type="Proteomes" id="UP000235371"/>
    </source>
</evidence>
<evidence type="ECO:0000313" key="2">
    <source>
        <dbReference type="EMBL" id="PMD64341.1"/>
    </source>
</evidence>
<proteinExistence type="predicted"/>
<dbReference type="GeneID" id="36582192"/>
<organism evidence="2 3">
    <name type="scientific">Hyaloscypha bicolor E</name>
    <dbReference type="NCBI Taxonomy" id="1095630"/>
    <lineage>
        <taxon>Eukaryota</taxon>
        <taxon>Fungi</taxon>
        <taxon>Dikarya</taxon>
        <taxon>Ascomycota</taxon>
        <taxon>Pezizomycotina</taxon>
        <taxon>Leotiomycetes</taxon>
        <taxon>Helotiales</taxon>
        <taxon>Hyaloscyphaceae</taxon>
        <taxon>Hyaloscypha</taxon>
        <taxon>Hyaloscypha bicolor</taxon>
    </lineage>
</organism>
<dbReference type="EMBL" id="KZ613767">
    <property type="protein sequence ID" value="PMD64341.1"/>
    <property type="molecule type" value="Genomic_DNA"/>
</dbReference>
<dbReference type="STRING" id="1095630.A0A2J6TMU7"/>
<keyword evidence="3" id="KW-1185">Reference proteome</keyword>
<dbReference type="Pfam" id="PF06985">
    <property type="entry name" value="HET"/>
    <property type="match status" value="1"/>
</dbReference>